<evidence type="ECO:0000256" key="4">
    <source>
        <dbReference type="ARBA" id="ARBA00022679"/>
    </source>
</evidence>
<evidence type="ECO:0000256" key="2">
    <source>
        <dbReference type="ARBA" id="ARBA00010447"/>
    </source>
</evidence>
<comment type="similarity">
    <text evidence="2">Belongs to the class-V pyridoxal-phosphate-dependent aminotransferase family. Csd subfamily.</text>
</comment>
<evidence type="ECO:0000313" key="9">
    <source>
        <dbReference type="Proteomes" id="UP001163687"/>
    </source>
</evidence>
<dbReference type="SUPFAM" id="SSF53383">
    <property type="entry name" value="PLP-dependent transferases"/>
    <property type="match status" value="1"/>
</dbReference>
<accession>A0AA35G8X0</accession>
<dbReference type="AlphaFoldDB" id="A0AA35G8X0"/>
<dbReference type="KEGG" id="cmic:caldi_25800"/>
<dbReference type="CDD" id="cd06453">
    <property type="entry name" value="SufS_like"/>
    <property type="match status" value="1"/>
</dbReference>
<dbReference type="InterPro" id="IPR000192">
    <property type="entry name" value="Aminotrans_V_dom"/>
</dbReference>
<sequence>MNIEKIRQDFPILAREVNGKPLVYLDNAATTQKPRAVIDAIARYYETINANVHRSIHTLGEAATAAYEEARAKVAAFIGAPDPATCVFVRNASEALNLVAYAWGLDHLHPGDVVLLTPMEHHSNLVPWQLVARRTGARLRYFPLLPDGTLDMRRLDEMLDGVKVVAIAHASNTLGTINPIERIIPAAHAAGAIVVVDGAQSVPHMPVDVQALDADFLAFSGHKMMGPMGIGVLYGKRELLERMQPLLGGGEMIRSVTYEGATWNDLPWKFEAGTPNVAGAVGLAAAVDYIRAIGGPAAIREHEEALVRYALERLAELPDVTVYGPREPRAGLVAFNLGDVHPHDVATVLDGEGIAIRAGHHCTQPLHREVLGVPATNRASFYVYNTEEDIDRLVAGLARAREFFRHVV</sequence>
<dbReference type="InterPro" id="IPR015421">
    <property type="entry name" value="PyrdxlP-dep_Trfase_major"/>
</dbReference>
<dbReference type="GO" id="GO:0031071">
    <property type="term" value="F:cysteine desulfurase activity"/>
    <property type="evidence" value="ECO:0007669"/>
    <property type="project" value="UniProtKB-EC"/>
</dbReference>
<dbReference type="Gene3D" id="3.90.1150.10">
    <property type="entry name" value="Aspartate Aminotransferase, domain 1"/>
    <property type="match status" value="1"/>
</dbReference>
<proteinExistence type="inferred from homology"/>
<dbReference type="NCBIfam" id="TIGR01979">
    <property type="entry name" value="sufS"/>
    <property type="match status" value="1"/>
</dbReference>
<dbReference type="Proteomes" id="UP001163687">
    <property type="component" value="Chromosome"/>
</dbReference>
<dbReference type="PANTHER" id="PTHR43586">
    <property type="entry name" value="CYSTEINE DESULFURASE"/>
    <property type="match status" value="1"/>
</dbReference>
<dbReference type="EMBL" id="AP025628">
    <property type="protein sequence ID" value="BDG61490.1"/>
    <property type="molecule type" value="Genomic_DNA"/>
</dbReference>
<dbReference type="GO" id="GO:0006534">
    <property type="term" value="P:cysteine metabolic process"/>
    <property type="evidence" value="ECO:0007669"/>
    <property type="project" value="InterPro"/>
</dbReference>
<dbReference type="EC" id="2.8.1.7" evidence="3"/>
<keyword evidence="9" id="KW-1185">Reference proteome</keyword>
<evidence type="ECO:0000313" key="8">
    <source>
        <dbReference type="EMBL" id="BDG61490.1"/>
    </source>
</evidence>
<dbReference type="InterPro" id="IPR015422">
    <property type="entry name" value="PyrdxlP-dep_Trfase_small"/>
</dbReference>
<keyword evidence="5" id="KW-0663">Pyridoxal phosphate</keyword>
<reference evidence="8" key="1">
    <citation type="submission" date="2022-03" db="EMBL/GenBank/DDBJ databases">
        <title>Complete genome sequence of Caldinitratiruptor microaerophilus.</title>
        <authorList>
            <person name="Mukaiyama R."/>
            <person name="Nishiyama T."/>
            <person name="Ueda K."/>
        </authorList>
    </citation>
    <scope>NUCLEOTIDE SEQUENCE</scope>
    <source>
        <strain evidence="8">JCM 16183</strain>
    </source>
</reference>
<dbReference type="PANTHER" id="PTHR43586:SF8">
    <property type="entry name" value="CYSTEINE DESULFURASE 1, CHLOROPLASTIC"/>
    <property type="match status" value="1"/>
</dbReference>
<dbReference type="Pfam" id="PF00266">
    <property type="entry name" value="Aminotran_5"/>
    <property type="match status" value="1"/>
</dbReference>
<feature type="domain" description="Aminotransferase class V" evidence="7">
    <location>
        <begin position="23"/>
        <end position="393"/>
    </location>
</feature>
<name>A0AA35G8X0_9FIRM</name>
<comment type="catalytic activity">
    <reaction evidence="6">
        <text>(sulfur carrier)-H + L-cysteine = (sulfur carrier)-SH + L-alanine</text>
        <dbReference type="Rhea" id="RHEA:43892"/>
        <dbReference type="Rhea" id="RHEA-COMP:14737"/>
        <dbReference type="Rhea" id="RHEA-COMP:14739"/>
        <dbReference type="ChEBI" id="CHEBI:29917"/>
        <dbReference type="ChEBI" id="CHEBI:35235"/>
        <dbReference type="ChEBI" id="CHEBI:57972"/>
        <dbReference type="ChEBI" id="CHEBI:64428"/>
        <dbReference type="EC" id="2.8.1.7"/>
    </reaction>
</comment>
<dbReference type="RefSeq" id="WP_264842135.1">
    <property type="nucleotide sequence ID" value="NZ_AP025628.1"/>
</dbReference>
<evidence type="ECO:0000256" key="3">
    <source>
        <dbReference type="ARBA" id="ARBA00012239"/>
    </source>
</evidence>
<evidence type="ECO:0000256" key="1">
    <source>
        <dbReference type="ARBA" id="ARBA00001933"/>
    </source>
</evidence>
<keyword evidence="4" id="KW-0808">Transferase</keyword>
<protein>
    <recommendedName>
        <fullName evidence="3">cysteine desulfurase</fullName>
        <ecNumber evidence="3">2.8.1.7</ecNumber>
    </recommendedName>
</protein>
<evidence type="ECO:0000259" key="7">
    <source>
        <dbReference type="Pfam" id="PF00266"/>
    </source>
</evidence>
<comment type="cofactor">
    <cofactor evidence="1">
        <name>pyridoxal 5'-phosphate</name>
        <dbReference type="ChEBI" id="CHEBI:597326"/>
    </cofactor>
</comment>
<dbReference type="GO" id="GO:0030170">
    <property type="term" value="F:pyridoxal phosphate binding"/>
    <property type="evidence" value="ECO:0007669"/>
    <property type="project" value="InterPro"/>
</dbReference>
<evidence type="ECO:0000256" key="5">
    <source>
        <dbReference type="ARBA" id="ARBA00022898"/>
    </source>
</evidence>
<evidence type="ECO:0000256" key="6">
    <source>
        <dbReference type="ARBA" id="ARBA00050776"/>
    </source>
</evidence>
<gene>
    <name evidence="8" type="ORF">caldi_25800</name>
</gene>
<dbReference type="InterPro" id="IPR015424">
    <property type="entry name" value="PyrdxlP-dep_Trfase"/>
</dbReference>
<dbReference type="Gene3D" id="3.40.640.10">
    <property type="entry name" value="Type I PLP-dependent aspartate aminotransferase-like (Major domain)"/>
    <property type="match status" value="1"/>
</dbReference>
<dbReference type="InterPro" id="IPR010970">
    <property type="entry name" value="Cys_dSase_SufS"/>
</dbReference>
<organism evidence="8 9">
    <name type="scientific">Caldinitratiruptor microaerophilus</name>
    <dbReference type="NCBI Taxonomy" id="671077"/>
    <lineage>
        <taxon>Bacteria</taxon>
        <taxon>Bacillati</taxon>
        <taxon>Bacillota</taxon>
        <taxon>Clostridia</taxon>
        <taxon>Eubacteriales</taxon>
        <taxon>Symbiobacteriaceae</taxon>
        <taxon>Caldinitratiruptor</taxon>
    </lineage>
</organism>